<evidence type="ECO:0000313" key="3">
    <source>
        <dbReference type="EMBL" id="JAD18495.1"/>
    </source>
</evidence>
<feature type="signal peptide" evidence="2">
    <location>
        <begin position="1"/>
        <end position="21"/>
    </location>
</feature>
<proteinExistence type="predicted"/>
<keyword evidence="1" id="KW-0472">Membrane</keyword>
<name>A0A0A8Y0M0_ARUDO</name>
<reference evidence="3" key="2">
    <citation type="journal article" date="2015" name="Data Brief">
        <title>Shoot transcriptome of the giant reed, Arundo donax.</title>
        <authorList>
            <person name="Barrero R.A."/>
            <person name="Guerrero F.D."/>
            <person name="Moolhuijzen P."/>
            <person name="Goolsby J.A."/>
            <person name="Tidwell J."/>
            <person name="Bellgard S.E."/>
            <person name="Bellgard M.I."/>
        </authorList>
    </citation>
    <scope>NUCLEOTIDE SEQUENCE</scope>
    <source>
        <tissue evidence="3">Shoot tissue taken approximately 20 cm above the soil surface</tissue>
    </source>
</reference>
<keyword evidence="1" id="KW-1133">Transmembrane helix</keyword>
<sequence length="63" mass="6958">MAYCCLTLLMCFLLQDHTMLCGHVSDYQYNDSLKILLFIVSMVIGLILLSGTGKRINGCGILS</sequence>
<evidence type="ECO:0000256" key="2">
    <source>
        <dbReference type="SAM" id="SignalP"/>
    </source>
</evidence>
<dbReference type="EMBL" id="GBRH01279400">
    <property type="protein sequence ID" value="JAD18495.1"/>
    <property type="molecule type" value="Transcribed_RNA"/>
</dbReference>
<organism evidence="3">
    <name type="scientific">Arundo donax</name>
    <name type="common">Giant reed</name>
    <name type="synonym">Donax arundinaceus</name>
    <dbReference type="NCBI Taxonomy" id="35708"/>
    <lineage>
        <taxon>Eukaryota</taxon>
        <taxon>Viridiplantae</taxon>
        <taxon>Streptophyta</taxon>
        <taxon>Embryophyta</taxon>
        <taxon>Tracheophyta</taxon>
        <taxon>Spermatophyta</taxon>
        <taxon>Magnoliopsida</taxon>
        <taxon>Liliopsida</taxon>
        <taxon>Poales</taxon>
        <taxon>Poaceae</taxon>
        <taxon>PACMAD clade</taxon>
        <taxon>Arundinoideae</taxon>
        <taxon>Arundineae</taxon>
        <taxon>Arundo</taxon>
    </lineage>
</organism>
<keyword evidence="1" id="KW-0812">Transmembrane</keyword>
<feature type="chain" id="PRO_5002042025" description="FXYD domain-containing ion transport regulator" evidence="2">
    <location>
        <begin position="22"/>
        <end position="63"/>
    </location>
</feature>
<accession>A0A0A8Y0M0</accession>
<protein>
    <recommendedName>
        <fullName evidence="4">FXYD domain-containing ion transport regulator</fullName>
    </recommendedName>
</protein>
<evidence type="ECO:0000256" key="1">
    <source>
        <dbReference type="SAM" id="Phobius"/>
    </source>
</evidence>
<reference evidence="3" key="1">
    <citation type="submission" date="2014-09" db="EMBL/GenBank/DDBJ databases">
        <authorList>
            <person name="Magalhaes I.L.F."/>
            <person name="Oliveira U."/>
            <person name="Santos F.R."/>
            <person name="Vidigal T.H.D.A."/>
            <person name="Brescovit A.D."/>
            <person name="Santos A.J."/>
        </authorList>
    </citation>
    <scope>NUCLEOTIDE SEQUENCE</scope>
    <source>
        <tissue evidence="3">Shoot tissue taken approximately 20 cm above the soil surface</tissue>
    </source>
</reference>
<keyword evidence="2" id="KW-0732">Signal</keyword>
<dbReference type="AlphaFoldDB" id="A0A0A8Y0M0"/>
<feature type="transmembrane region" description="Helical" evidence="1">
    <location>
        <begin position="32"/>
        <end position="49"/>
    </location>
</feature>
<evidence type="ECO:0008006" key="4">
    <source>
        <dbReference type="Google" id="ProtNLM"/>
    </source>
</evidence>